<keyword evidence="9" id="KW-1185">Reference proteome</keyword>
<evidence type="ECO:0000256" key="1">
    <source>
        <dbReference type="ARBA" id="ARBA00004651"/>
    </source>
</evidence>
<dbReference type="RefSeq" id="WP_138098267.1">
    <property type="nucleotide sequence ID" value="NZ_CP040428.1"/>
</dbReference>
<dbReference type="KEGG" id="izh:FEM41_21480"/>
<evidence type="ECO:0000256" key="4">
    <source>
        <dbReference type="ARBA" id="ARBA00022989"/>
    </source>
</evidence>
<dbReference type="AlphaFoldDB" id="A0A4P8YP53"/>
<dbReference type="OrthoDB" id="9812647at2"/>
<proteinExistence type="predicted"/>
<evidence type="ECO:0000256" key="7">
    <source>
        <dbReference type="SAM" id="Phobius"/>
    </source>
</evidence>
<dbReference type="Proteomes" id="UP000302163">
    <property type="component" value="Chromosome"/>
</dbReference>
<evidence type="ECO:0000256" key="5">
    <source>
        <dbReference type="ARBA" id="ARBA00023136"/>
    </source>
</evidence>
<dbReference type="InterPro" id="IPR002797">
    <property type="entry name" value="Polysacc_synth"/>
</dbReference>
<keyword evidence="2" id="KW-1003">Cell membrane</keyword>
<dbReference type="PANTHER" id="PTHR30250">
    <property type="entry name" value="PST FAMILY PREDICTED COLANIC ACID TRANSPORTER"/>
    <property type="match status" value="1"/>
</dbReference>
<protein>
    <recommendedName>
        <fullName evidence="6">Putative O-antigen transporter</fullName>
    </recommendedName>
</protein>
<dbReference type="EMBL" id="CP040428">
    <property type="protein sequence ID" value="QCT22033.1"/>
    <property type="molecule type" value="Genomic_DNA"/>
</dbReference>
<keyword evidence="3 7" id="KW-0812">Transmembrane</keyword>
<comment type="subcellular location">
    <subcellularLocation>
        <location evidence="1">Cell membrane</location>
        <topology evidence="1">Multi-pass membrane protein</topology>
    </subcellularLocation>
</comment>
<dbReference type="PANTHER" id="PTHR30250:SF11">
    <property type="entry name" value="O-ANTIGEN TRANSPORTER-RELATED"/>
    <property type="match status" value="1"/>
</dbReference>
<name>A0A4P8YP53_9ENTR</name>
<keyword evidence="5 7" id="KW-0472">Membrane</keyword>
<feature type="transmembrane region" description="Helical" evidence="7">
    <location>
        <begin position="124"/>
        <end position="144"/>
    </location>
</feature>
<evidence type="ECO:0000256" key="6">
    <source>
        <dbReference type="ARBA" id="ARBA00049738"/>
    </source>
</evidence>
<feature type="transmembrane region" description="Helical" evidence="7">
    <location>
        <begin position="375"/>
        <end position="395"/>
    </location>
</feature>
<dbReference type="CDD" id="cd13128">
    <property type="entry name" value="MATE_Wzx_like"/>
    <property type="match status" value="1"/>
</dbReference>
<dbReference type="Pfam" id="PF01943">
    <property type="entry name" value="Polysacc_synt"/>
    <property type="match status" value="1"/>
</dbReference>
<organism evidence="8 9">
    <name type="scientific">Jejubacter calystegiae</name>
    <dbReference type="NCBI Taxonomy" id="2579935"/>
    <lineage>
        <taxon>Bacteria</taxon>
        <taxon>Pseudomonadati</taxon>
        <taxon>Pseudomonadota</taxon>
        <taxon>Gammaproteobacteria</taxon>
        <taxon>Enterobacterales</taxon>
        <taxon>Enterobacteriaceae</taxon>
        <taxon>Jejubacter</taxon>
    </lineage>
</organism>
<feature type="transmembrane region" description="Helical" evidence="7">
    <location>
        <begin position="12"/>
        <end position="31"/>
    </location>
</feature>
<gene>
    <name evidence="8" type="ORF">FEM41_21480</name>
</gene>
<reference evidence="8 9" key="1">
    <citation type="submission" date="2019-05" db="EMBL/GenBank/DDBJ databases">
        <title>Complete genome sequence of Izhakiella calystegiae KSNA2, an endophyte isolated from beach morning glory (Calystegia soldanella).</title>
        <authorList>
            <person name="Jiang L."/>
            <person name="Jeong J.C."/>
            <person name="Kim C.Y."/>
            <person name="Kim D.H."/>
            <person name="Kim S.W."/>
            <person name="Lee j."/>
        </authorList>
    </citation>
    <scope>NUCLEOTIDE SEQUENCE [LARGE SCALE GENOMIC DNA]</scope>
    <source>
        <strain evidence="8 9">KSNA2</strain>
    </source>
</reference>
<feature type="transmembrane region" description="Helical" evidence="7">
    <location>
        <begin position="299"/>
        <end position="322"/>
    </location>
</feature>
<feature type="transmembrane region" description="Helical" evidence="7">
    <location>
        <begin position="334"/>
        <end position="355"/>
    </location>
</feature>
<evidence type="ECO:0000256" key="2">
    <source>
        <dbReference type="ARBA" id="ARBA00022475"/>
    </source>
</evidence>
<feature type="transmembrane region" description="Helical" evidence="7">
    <location>
        <begin position="78"/>
        <end position="104"/>
    </location>
</feature>
<sequence>MSLIKNSGLNIGGYIIPTLIAIPALGFLSRSLGSEQFGIFTLAMAIVGYASIFDVGMTRSVIREISIYRDNEQEKNKIISTALIVVMILGCIGSLVMSCSASFISEFLKISVDLKSSVVSSLKILSLAIPIFLVNQVLLAFLEGEEKFLNINIQKLISSSFLAGLPALLVFIFNHSLSYAISGLLLGRVLALFVNVLFSLSLLRKIGLRFYKENFIRLVKFGGWITVSNIISPLMSYFDRFIVSNLQGAHLVAFYSAPSEGVTRLSIIPGALSRAIFPKLSYAKNYSDRQRQINLGYKLLLGVCIPIVIVGIVFSQQILTIWLGKEYAGISSDIFQVLLIGFLFNSVAQIPFATIQALGKAKVTACLHLAEVTPYLLLLYILIAQFGILGAAYAWTARMFCDMTLLQIISRRIMKKDTRH</sequence>
<evidence type="ECO:0000313" key="9">
    <source>
        <dbReference type="Proteomes" id="UP000302163"/>
    </source>
</evidence>
<feature type="transmembrane region" description="Helical" evidence="7">
    <location>
        <begin position="179"/>
        <end position="203"/>
    </location>
</feature>
<accession>A0A4P8YP53</accession>
<keyword evidence="4 7" id="KW-1133">Transmembrane helix</keyword>
<evidence type="ECO:0000313" key="8">
    <source>
        <dbReference type="EMBL" id="QCT22033.1"/>
    </source>
</evidence>
<dbReference type="GO" id="GO:0005886">
    <property type="term" value="C:plasma membrane"/>
    <property type="evidence" value="ECO:0007669"/>
    <property type="project" value="UniProtKB-SubCell"/>
</dbReference>
<feature type="transmembrane region" description="Helical" evidence="7">
    <location>
        <begin position="37"/>
        <end position="57"/>
    </location>
</feature>
<evidence type="ECO:0000256" key="3">
    <source>
        <dbReference type="ARBA" id="ARBA00022692"/>
    </source>
</evidence>
<feature type="transmembrane region" description="Helical" evidence="7">
    <location>
        <begin position="156"/>
        <end position="173"/>
    </location>
</feature>
<dbReference type="InterPro" id="IPR050833">
    <property type="entry name" value="Poly_Biosynth_Transport"/>
</dbReference>